<dbReference type="EMBL" id="FQYT01000003">
    <property type="protein sequence ID" value="SHI41834.1"/>
    <property type="molecule type" value="Genomic_DNA"/>
</dbReference>
<accession>A0A1M6AZ94</accession>
<proteinExistence type="predicted"/>
<name>A0A1M6AZ94_9FIRM</name>
<evidence type="ECO:0000313" key="2">
    <source>
        <dbReference type="Proteomes" id="UP000184342"/>
    </source>
</evidence>
<organism evidence="1 2">
    <name type="scientific">Parasporobacterium paucivorans DSM 15970</name>
    <dbReference type="NCBI Taxonomy" id="1122934"/>
    <lineage>
        <taxon>Bacteria</taxon>
        <taxon>Bacillati</taxon>
        <taxon>Bacillota</taxon>
        <taxon>Clostridia</taxon>
        <taxon>Lachnospirales</taxon>
        <taxon>Lachnospiraceae</taxon>
        <taxon>Parasporobacterium</taxon>
    </lineage>
</organism>
<keyword evidence="2" id="KW-1185">Reference proteome</keyword>
<dbReference type="Proteomes" id="UP000184342">
    <property type="component" value="Unassembled WGS sequence"/>
</dbReference>
<reference evidence="1 2" key="1">
    <citation type="submission" date="2016-11" db="EMBL/GenBank/DDBJ databases">
        <authorList>
            <person name="Jaros S."/>
            <person name="Januszkiewicz K."/>
            <person name="Wedrychowicz H."/>
        </authorList>
    </citation>
    <scope>NUCLEOTIDE SEQUENCE [LARGE SCALE GENOMIC DNA]</scope>
    <source>
        <strain evidence="1 2">DSM 15970</strain>
    </source>
</reference>
<dbReference type="AlphaFoldDB" id="A0A1M6AZ94"/>
<gene>
    <name evidence="1" type="ORF">SAMN02745691_00220</name>
</gene>
<dbReference type="STRING" id="1122934.SAMN02745691_00220"/>
<evidence type="ECO:0000313" key="1">
    <source>
        <dbReference type="EMBL" id="SHI41834.1"/>
    </source>
</evidence>
<protein>
    <submittedName>
        <fullName evidence="1">Uncharacterized protein</fullName>
    </submittedName>
</protein>
<sequence>MKTKKLCIDCNGQLSKDEVALSKKMLGRDIAEFYCIVCLAEFIVCDQEDLVIKIQEFKEQGCTLFL</sequence>